<name>A0A8T0DGC6_9TREM</name>
<evidence type="ECO:0000259" key="7">
    <source>
        <dbReference type="PROSITE" id="PS50067"/>
    </source>
</evidence>
<evidence type="ECO:0000313" key="9">
    <source>
        <dbReference type="Proteomes" id="UP000699462"/>
    </source>
</evidence>
<comment type="similarity">
    <text evidence="5">Belongs to the TRAFAC class myosin-kinesin ATPase superfamily. Kinesin family.</text>
</comment>
<keyword evidence="2 5" id="KW-0547">Nucleotide-binding</keyword>
<dbReference type="PRINTS" id="PR00380">
    <property type="entry name" value="KINESINHEAVY"/>
</dbReference>
<dbReference type="PANTHER" id="PTHR21608">
    <property type="entry name" value="KINESIN-LIKE PROTEIN CG14535"/>
    <property type="match status" value="1"/>
</dbReference>
<protein>
    <recommendedName>
        <fullName evidence="7">Kinesin motor domain-containing protein</fullName>
    </recommendedName>
</protein>
<keyword evidence="5" id="KW-0505">Motor protein</keyword>
<comment type="caution">
    <text evidence="8">The sequence shown here is derived from an EMBL/GenBank/DDBJ whole genome shotgun (WGS) entry which is preliminary data.</text>
</comment>
<dbReference type="PANTHER" id="PTHR21608:SF7">
    <property type="entry name" value="KINESIN-LIKE PROTEIN CG14535"/>
    <property type="match status" value="1"/>
</dbReference>
<dbReference type="InterPro" id="IPR036961">
    <property type="entry name" value="Kinesin_motor_dom_sf"/>
</dbReference>
<dbReference type="PROSITE" id="PS50067">
    <property type="entry name" value="KINESIN_MOTOR_2"/>
    <property type="match status" value="1"/>
</dbReference>
<evidence type="ECO:0000256" key="4">
    <source>
        <dbReference type="ARBA" id="ARBA00023212"/>
    </source>
</evidence>
<dbReference type="GO" id="GO:0005856">
    <property type="term" value="C:cytoskeleton"/>
    <property type="evidence" value="ECO:0007669"/>
    <property type="project" value="UniProtKB-SubCell"/>
</dbReference>
<dbReference type="Pfam" id="PF00225">
    <property type="entry name" value="Kinesin"/>
    <property type="match status" value="2"/>
</dbReference>
<comment type="subcellular location">
    <subcellularLocation>
        <location evidence="1">Cytoplasm</location>
        <location evidence="1">Cytoskeleton</location>
    </subcellularLocation>
</comment>
<dbReference type="SUPFAM" id="SSF52540">
    <property type="entry name" value="P-loop containing nucleoside triphosphate hydrolases"/>
    <property type="match status" value="1"/>
</dbReference>
<dbReference type="OrthoDB" id="8862460at2759"/>
<keyword evidence="4" id="KW-0206">Cytoskeleton</keyword>
<dbReference type="GO" id="GO:0003777">
    <property type="term" value="F:microtubule motor activity"/>
    <property type="evidence" value="ECO:0007669"/>
    <property type="project" value="InterPro"/>
</dbReference>
<dbReference type="GO" id="GO:0007018">
    <property type="term" value="P:microtubule-based movement"/>
    <property type="evidence" value="ECO:0007669"/>
    <property type="project" value="InterPro"/>
</dbReference>
<evidence type="ECO:0000256" key="2">
    <source>
        <dbReference type="ARBA" id="ARBA00022741"/>
    </source>
</evidence>
<accession>A0A8T0DGC6</accession>
<dbReference type="Gene3D" id="3.40.850.10">
    <property type="entry name" value="Kinesin motor domain"/>
    <property type="match status" value="1"/>
</dbReference>
<evidence type="ECO:0000313" key="8">
    <source>
        <dbReference type="EMBL" id="KAF8566885.1"/>
    </source>
</evidence>
<sequence>MLYYRDTKDIGRELECHQRGMSKKPVITRPDVNINFIQYHFAGFDEINTKPMVTTRGLTQAVNGSHYNFARLLRNEPPELPKQLAIIEDNGENNQTVKGIPPINHQHSIGSHGSTGKVKVILCVHQFSCGHDLTATTSGTTQNGDHAHVECGQVTSVPATQYISVDVCRNQITLVDPTPIRRLSGISRSKLFTFDAVLTRAEPMVDLCTVALRDAIRAVLRGQDGCVLAIGHKQTGKTFSMLGMDNSPQNVGIIPCAISWLFRLLNRQQQTSGTRFSVRVSAVELHGPDESLRDLLANVVTSAEERLSPSQYLQPTTERANGQRSNTVRMESDGRNVGSVATRIAKQLAQQSELQASTAEKAAQLLDIALSNRAHVINESESGLSHMLFTIHIYQCRVARGENGTSVSGGRTRLHLFDLGCGRYSHQASGVSTTVRLGNKYSRRTLKHDKIHSKTHSSSEDSFIGTTDFDKGTTGTQINTKCLSMSGMANVLLALLTGQRYLPFRDSALTHLLKEAMTGNQMHPCIVAHIASGEQYYTETLQVIQLVSKLSRLRRRRVGPSVLAVNTLNSSLTSEQQTLAGSRDEAGLSSMDGFSESGRTNPCYRRFRGPRLGRSSYYSRSVTSCSSELDFTSSSEQSCDTVIYLGHGVQLSTSAGDTINTGHGFGLVKRMTPRTNATVWPRTVSLRRAKEALHSQQETWVDGPRAMDVSVSPPAAGKSDRQSSSSSACVLSPLCDEQDLTQLLPSITVSKPSTTHSPVQLLSAKTPMSWIKEHIQDQFGGLTTKHLLGLTESRLPNTLVNPENIQSDHPNRDCGNTNDRQLPETVTFSPLAWQAKNGIELAIYNVSHTESACDYAVLNHDSKRGPRALSDISERTEDTETVPDCGTLKSNSSNDVIDCLSVLNLETLSYPDISHAKYGCRTVNGKENQWIPFCSFNF</sequence>
<feature type="domain" description="Kinesin motor" evidence="7">
    <location>
        <begin position="117"/>
        <end position="553"/>
    </location>
</feature>
<keyword evidence="3 5" id="KW-0067">ATP-binding</keyword>
<dbReference type="Proteomes" id="UP000699462">
    <property type="component" value="Unassembled WGS sequence"/>
</dbReference>
<feature type="region of interest" description="Disordered" evidence="6">
    <location>
        <begin position="866"/>
        <end position="887"/>
    </location>
</feature>
<dbReference type="InterPro" id="IPR027417">
    <property type="entry name" value="P-loop_NTPase"/>
</dbReference>
<evidence type="ECO:0000256" key="6">
    <source>
        <dbReference type="SAM" id="MobiDB-lite"/>
    </source>
</evidence>
<feature type="compositionally biased region" description="Polar residues" evidence="6">
    <location>
        <begin position="308"/>
        <end position="329"/>
    </location>
</feature>
<evidence type="ECO:0000256" key="1">
    <source>
        <dbReference type="ARBA" id="ARBA00004245"/>
    </source>
</evidence>
<feature type="region of interest" description="Disordered" evidence="6">
    <location>
        <begin position="307"/>
        <end position="336"/>
    </location>
</feature>
<keyword evidence="9" id="KW-1185">Reference proteome</keyword>
<dbReference type="SMART" id="SM00129">
    <property type="entry name" value="KISc"/>
    <property type="match status" value="1"/>
</dbReference>
<reference evidence="8 9" key="1">
    <citation type="submission" date="2019-07" db="EMBL/GenBank/DDBJ databases">
        <title>Annotation for the trematode Paragonimus westermani.</title>
        <authorList>
            <person name="Choi Y.-J."/>
        </authorList>
    </citation>
    <scope>NUCLEOTIDE SEQUENCE [LARGE SCALE GENOMIC DNA]</scope>
    <source>
        <strain evidence="8">180907_Pwestermani</strain>
    </source>
</reference>
<dbReference type="InterPro" id="IPR027640">
    <property type="entry name" value="Kinesin-like_fam"/>
</dbReference>
<dbReference type="AlphaFoldDB" id="A0A8T0DGC6"/>
<proteinExistence type="inferred from homology"/>
<feature type="region of interest" description="Disordered" evidence="6">
    <location>
        <begin position="695"/>
        <end position="726"/>
    </location>
</feature>
<evidence type="ECO:0000256" key="3">
    <source>
        <dbReference type="ARBA" id="ARBA00022840"/>
    </source>
</evidence>
<dbReference type="InterPro" id="IPR001752">
    <property type="entry name" value="Kinesin_motor_dom"/>
</dbReference>
<gene>
    <name evidence="8" type="ORF">P879_03230</name>
</gene>
<dbReference type="EMBL" id="JTDF01004482">
    <property type="protein sequence ID" value="KAF8566885.1"/>
    <property type="molecule type" value="Genomic_DNA"/>
</dbReference>
<dbReference type="GO" id="GO:0008017">
    <property type="term" value="F:microtubule binding"/>
    <property type="evidence" value="ECO:0007669"/>
    <property type="project" value="InterPro"/>
</dbReference>
<evidence type="ECO:0000256" key="5">
    <source>
        <dbReference type="PROSITE-ProRule" id="PRU00283"/>
    </source>
</evidence>
<feature type="binding site" evidence="5">
    <location>
        <begin position="231"/>
        <end position="238"/>
    </location>
    <ligand>
        <name>ATP</name>
        <dbReference type="ChEBI" id="CHEBI:30616"/>
    </ligand>
</feature>
<organism evidence="8 9">
    <name type="scientific">Paragonimus westermani</name>
    <dbReference type="NCBI Taxonomy" id="34504"/>
    <lineage>
        <taxon>Eukaryota</taxon>
        <taxon>Metazoa</taxon>
        <taxon>Spiralia</taxon>
        <taxon>Lophotrochozoa</taxon>
        <taxon>Platyhelminthes</taxon>
        <taxon>Trematoda</taxon>
        <taxon>Digenea</taxon>
        <taxon>Plagiorchiida</taxon>
        <taxon>Troglotremata</taxon>
        <taxon>Troglotrematidae</taxon>
        <taxon>Paragonimus</taxon>
    </lineage>
</organism>
<dbReference type="GO" id="GO:0005524">
    <property type="term" value="F:ATP binding"/>
    <property type="evidence" value="ECO:0007669"/>
    <property type="project" value="UniProtKB-UniRule"/>
</dbReference>
<keyword evidence="4" id="KW-0963">Cytoplasm</keyword>